<dbReference type="Gene3D" id="1.20.120.520">
    <property type="entry name" value="nmb1532 protein domain like"/>
    <property type="match status" value="1"/>
</dbReference>
<dbReference type="Pfam" id="PF13596">
    <property type="entry name" value="PAS_10"/>
    <property type="match status" value="1"/>
</dbReference>
<dbReference type="InterPro" id="IPR035965">
    <property type="entry name" value="PAS-like_dom_sf"/>
</dbReference>
<dbReference type="InterPro" id="IPR012312">
    <property type="entry name" value="Hemerythrin-like"/>
</dbReference>
<dbReference type="SUPFAM" id="SSF55785">
    <property type="entry name" value="PYP-like sensor domain (PAS domain)"/>
    <property type="match status" value="1"/>
</dbReference>
<dbReference type="InterPro" id="IPR007380">
    <property type="entry name" value="DUF438"/>
</dbReference>
<feature type="region of interest" description="Disordered" evidence="1">
    <location>
        <begin position="331"/>
        <end position="354"/>
    </location>
</feature>
<dbReference type="RefSeq" id="WP_229714246.1">
    <property type="nucleotide sequence ID" value="NZ_BMDD01000004.1"/>
</dbReference>
<dbReference type="Pfam" id="PF01814">
    <property type="entry name" value="Hemerythrin"/>
    <property type="match status" value="1"/>
</dbReference>
<name>A0ABQ2A0Y8_9BACL</name>
<dbReference type="PANTHER" id="PTHR39966">
    <property type="entry name" value="BLL2471 PROTEIN-RELATED"/>
    <property type="match status" value="1"/>
</dbReference>
<dbReference type="Gene3D" id="3.30.450.20">
    <property type="entry name" value="PAS domain"/>
    <property type="match status" value="1"/>
</dbReference>
<proteinExistence type="predicted"/>
<evidence type="ECO:0000259" key="2">
    <source>
        <dbReference type="Pfam" id="PF01814"/>
    </source>
</evidence>
<feature type="domain" description="Hemerythrin-like" evidence="2">
    <location>
        <begin position="108"/>
        <end position="238"/>
    </location>
</feature>
<dbReference type="Proteomes" id="UP000605427">
    <property type="component" value="Unassembled WGS sequence"/>
</dbReference>
<organism evidence="4 5">
    <name type="scientific">Saccharibacillus endophyticus</name>
    <dbReference type="NCBI Taxonomy" id="2060666"/>
    <lineage>
        <taxon>Bacteria</taxon>
        <taxon>Bacillati</taxon>
        <taxon>Bacillota</taxon>
        <taxon>Bacilli</taxon>
        <taxon>Bacillales</taxon>
        <taxon>Paenibacillaceae</taxon>
        <taxon>Saccharibacillus</taxon>
    </lineage>
</organism>
<dbReference type="PANTHER" id="PTHR39966:SF3">
    <property type="entry name" value="DUF438 DOMAIN-CONTAINING PROTEIN"/>
    <property type="match status" value="1"/>
</dbReference>
<dbReference type="Pfam" id="PF04282">
    <property type="entry name" value="DUF438"/>
    <property type="match status" value="1"/>
</dbReference>
<reference evidence="5" key="1">
    <citation type="journal article" date="2019" name="Int. J. Syst. Evol. Microbiol.">
        <title>The Global Catalogue of Microorganisms (GCM) 10K type strain sequencing project: providing services to taxonomists for standard genome sequencing and annotation.</title>
        <authorList>
            <consortium name="The Broad Institute Genomics Platform"/>
            <consortium name="The Broad Institute Genome Sequencing Center for Infectious Disease"/>
            <person name="Wu L."/>
            <person name="Ma J."/>
        </authorList>
    </citation>
    <scope>NUCLEOTIDE SEQUENCE [LARGE SCALE GENOMIC DNA]</scope>
    <source>
        <strain evidence="5">CCM 8702</strain>
    </source>
</reference>
<comment type="caution">
    <text evidence="4">The sequence shown here is derived from an EMBL/GenBank/DDBJ whole genome shotgun (WGS) entry which is preliminary data.</text>
</comment>
<accession>A0ABQ2A0Y8</accession>
<gene>
    <name evidence="4" type="ORF">GCM10007362_36710</name>
</gene>
<evidence type="ECO:0008006" key="6">
    <source>
        <dbReference type="Google" id="ProtNLM"/>
    </source>
</evidence>
<protein>
    <recommendedName>
        <fullName evidence="6">DUF438 domain-containing protein</fullName>
    </recommendedName>
</protein>
<evidence type="ECO:0000259" key="3">
    <source>
        <dbReference type="Pfam" id="PF04282"/>
    </source>
</evidence>
<dbReference type="EMBL" id="BMDD01000004">
    <property type="protein sequence ID" value="GGH83603.1"/>
    <property type="molecule type" value="Genomic_DNA"/>
</dbReference>
<evidence type="ECO:0000256" key="1">
    <source>
        <dbReference type="SAM" id="MobiDB-lite"/>
    </source>
</evidence>
<keyword evidence="5" id="KW-1185">Reference proteome</keyword>
<evidence type="ECO:0000313" key="4">
    <source>
        <dbReference type="EMBL" id="GGH83603.1"/>
    </source>
</evidence>
<feature type="domain" description="DUF438" evidence="3">
    <location>
        <begin position="26"/>
        <end position="92"/>
    </location>
</feature>
<sequence>MSELINNREHAAGQMDEQQLRRREELKAIIKQLHEGVDPAQVKERFRAAVGSVEVEEISLLEESLMREEGIPVSEVQRLCSVHASIFDGAISDIHGSSSSAPESQPGHPVHTFKLENRELERLTGFSISLHLDKFMKDDSDANRYKLLEDLNLLLDADKHYSRKENLLFPYLERYGIYGPTQVMWGVDDGIRAEIKAAKELLADYKGDREAVKTRIEVAVREVEEMIFKEENILLPMALKKLTEDEWVKIAEETEEIGYCLIPGTARWVPTRAAEPGAMSEAEQPAPISRGLEGHLEASHAHGEDAAAMPPFLAGGEKPEGMPQWVADMLRQQQQEEQAASTPVPTASPAQDQAVSIAEQAAKMAVQAAEMARQAAEMAASVNGSMKTVQHAQPQRPVGVGTASASPESAASAAPISDGYVRFNTGILSVQQLELIMNHLPVDLTYIDENDIVRYFSHGKERIFARTKAVIGRSVQNCHPPQSVHVVEDLLRDFRSGRKDHEDFWIPFKDKFVYIRYFAIRDEQGTYLGTLEFTQNVAPIRELEGQKRILSEA</sequence>
<evidence type="ECO:0000313" key="5">
    <source>
        <dbReference type="Proteomes" id="UP000605427"/>
    </source>
</evidence>
<feature type="compositionally biased region" description="Low complexity" evidence="1">
    <location>
        <begin position="339"/>
        <end position="350"/>
    </location>
</feature>